<sequence>MHTSSNLVILTSAGISAASGVATFRDLDRAWAKAGVFQLKPVGTLK</sequence>
<dbReference type="Proteomes" id="UP001597349">
    <property type="component" value="Unassembled WGS sequence"/>
</dbReference>
<dbReference type="EMBL" id="JBHUGY010000004">
    <property type="protein sequence ID" value="MFD2052079.1"/>
    <property type="molecule type" value="Genomic_DNA"/>
</dbReference>
<organism evidence="4 5">
    <name type="scientific">Mesorhizobium calcicola</name>
    <dbReference type="NCBI Taxonomy" id="1300310"/>
    <lineage>
        <taxon>Bacteria</taxon>
        <taxon>Pseudomonadati</taxon>
        <taxon>Pseudomonadota</taxon>
        <taxon>Alphaproteobacteria</taxon>
        <taxon>Hyphomicrobiales</taxon>
        <taxon>Phyllobacteriaceae</taxon>
        <taxon>Mesorhizobium</taxon>
    </lineage>
</organism>
<reference evidence="5" key="2">
    <citation type="journal article" date="2019" name="Int. J. Syst. Evol. Microbiol.">
        <title>The Global Catalogue of Microorganisms (GCM) 10K type strain sequencing project: providing services to taxonomists for standard genome sequencing and annotation.</title>
        <authorList>
            <consortium name="The Broad Institute Genomics Platform"/>
            <consortium name="The Broad Institute Genome Sequencing Center for Infectious Disease"/>
            <person name="Wu L."/>
            <person name="Ma J."/>
        </authorList>
    </citation>
    <scope>NUCLEOTIDE SEQUENCE [LARGE SCALE GENOMIC DNA]</scope>
    <source>
        <strain evidence="5">CGMCC 1.16226</strain>
    </source>
</reference>
<evidence type="ECO:0008006" key="6">
    <source>
        <dbReference type="Google" id="ProtNLM"/>
    </source>
</evidence>
<gene>
    <name evidence="1" type="ORF">ACFSQT_02725</name>
    <name evidence="2" type="ORF">ACFSQT_03010</name>
    <name evidence="3" type="ORF">ACFSQT_38200</name>
    <name evidence="4" type="ORF">ACFSQT_38250</name>
</gene>
<dbReference type="InterPro" id="IPR029035">
    <property type="entry name" value="DHS-like_NAD/FAD-binding_dom"/>
</dbReference>
<evidence type="ECO:0000313" key="4">
    <source>
        <dbReference type="EMBL" id="MFD2058718.1"/>
    </source>
</evidence>
<dbReference type="EMBL" id="JBHUGY010000004">
    <property type="protein sequence ID" value="MFD2052127.1"/>
    <property type="molecule type" value="Genomic_DNA"/>
</dbReference>
<evidence type="ECO:0000313" key="2">
    <source>
        <dbReference type="EMBL" id="MFD2052127.1"/>
    </source>
</evidence>
<proteinExistence type="predicted"/>
<evidence type="ECO:0000313" key="3">
    <source>
        <dbReference type="EMBL" id="MFD2058710.1"/>
    </source>
</evidence>
<keyword evidence="5" id="KW-1185">Reference proteome</keyword>
<comment type="caution">
    <text evidence="4">The sequence shown here is derived from an EMBL/GenBank/DDBJ whole genome shotgun (WGS) entry which is preliminary data.</text>
</comment>
<reference evidence="4" key="1">
    <citation type="journal article" date="2014" name="Int. J. Syst. Evol. Microbiol.">
        <title>Complete genome of a new Firmicutes species belonging to the dominant human colonic microbiota ('Ruminococcus bicirculans') reveals two chromosomes and a selective capacity to utilize plant glucans.</title>
        <authorList>
            <consortium name="NISC Comparative Sequencing Program"/>
            <person name="Wegmann U."/>
            <person name="Louis P."/>
            <person name="Goesmann A."/>
            <person name="Henrissat B."/>
            <person name="Duncan S.H."/>
            <person name="Flint H.J."/>
        </authorList>
    </citation>
    <scope>NUCLEOTIDE SEQUENCE</scope>
    <source>
        <strain evidence="4">ICMP 19560</strain>
    </source>
</reference>
<dbReference type="EMBL" id="JBHUGY010000079">
    <property type="protein sequence ID" value="MFD2058718.1"/>
    <property type="molecule type" value="Genomic_DNA"/>
</dbReference>
<name>A0ABW4WRX0_9HYPH</name>
<protein>
    <recommendedName>
        <fullName evidence="6">Deacetylase sirtuin-type domain-containing protein</fullName>
    </recommendedName>
</protein>
<evidence type="ECO:0000313" key="1">
    <source>
        <dbReference type="EMBL" id="MFD2052079.1"/>
    </source>
</evidence>
<dbReference type="SUPFAM" id="SSF52467">
    <property type="entry name" value="DHS-like NAD/FAD-binding domain"/>
    <property type="match status" value="1"/>
</dbReference>
<reference evidence="4" key="3">
    <citation type="submission" date="2024-09" db="EMBL/GenBank/DDBJ databases">
        <authorList>
            <person name="Sun Q."/>
            <person name="Mori K."/>
        </authorList>
    </citation>
    <scope>NUCLEOTIDE SEQUENCE</scope>
    <source>
        <strain evidence="4">ICMP 19560</strain>
    </source>
</reference>
<dbReference type="Gene3D" id="3.40.50.1220">
    <property type="entry name" value="TPP-binding domain"/>
    <property type="match status" value="1"/>
</dbReference>
<dbReference type="EMBL" id="JBHUGY010000078">
    <property type="protein sequence ID" value="MFD2058710.1"/>
    <property type="molecule type" value="Genomic_DNA"/>
</dbReference>
<dbReference type="RefSeq" id="WP_379016898.1">
    <property type="nucleotide sequence ID" value="NZ_JBHUGY010000004.1"/>
</dbReference>
<evidence type="ECO:0000313" key="5">
    <source>
        <dbReference type="Proteomes" id="UP001597349"/>
    </source>
</evidence>
<accession>A0ABW4WRX0</accession>